<name>A0A2G9XC01_UNCKA</name>
<evidence type="ECO:0000256" key="1">
    <source>
        <dbReference type="ARBA" id="ARBA00012771"/>
    </source>
</evidence>
<dbReference type="CDD" id="cd02440">
    <property type="entry name" value="AdoMet_MTases"/>
    <property type="match status" value="1"/>
</dbReference>
<evidence type="ECO:0000313" key="8">
    <source>
        <dbReference type="Proteomes" id="UP000231388"/>
    </source>
</evidence>
<dbReference type="GO" id="GO:0032259">
    <property type="term" value="P:methylation"/>
    <property type="evidence" value="ECO:0007669"/>
    <property type="project" value="UniProtKB-KW"/>
</dbReference>
<evidence type="ECO:0000313" key="7">
    <source>
        <dbReference type="EMBL" id="PIP04457.1"/>
    </source>
</evidence>
<evidence type="ECO:0000256" key="2">
    <source>
        <dbReference type="ARBA" id="ARBA00022603"/>
    </source>
</evidence>
<evidence type="ECO:0000259" key="6">
    <source>
        <dbReference type="Pfam" id="PF05175"/>
    </source>
</evidence>
<keyword evidence="3 7" id="KW-0808">Transferase</keyword>
<proteinExistence type="predicted"/>
<dbReference type="EC" id="2.1.1.297" evidence="1"/>
<dbReference type="NCBIfam" id="TIGR00536">
    <property type="entry name" value="hemK_fam"/>
    <property type="match status" value="1"/>
</dbReference>
<comment type="caution">
    <text evidence="7">The sequence shown here is derived from an EMBL/GenBank/DDBJ whole genome shotgun (WGS) entry which is preliminary data.</text>
</comment>
<evidence type="ECO:0000256" key="4">
    <source>
        <dbReference type="ARBA" id="ARBA00022691"/>
    </source>
</evidence>
<dbReference type="AlphaFoldDB" id="A0A2G9XC01"/>
<dbReference type="InterPro" id="IPR029063">
    <property type="entry name" value="SAM-dependent_MTases_sf"/>
</dbReference>
<feature type="domain" description="Methyltransferase small" evidence="6">
    <location>
        <begin position="88"/>
        <end position="171"/>
    </location>
</feature>
<keyword evidence="2 7" id="KW-0489">Methyltransferase</keyword>
<dbReference type="InterPro" id="IPR002052">
    <property type="entry name" value="DNA_methylase_N6_adenine_CS"/>
</dbReference>
<dbReference type="GO" id="GO:0102559">
    <property type="term" value="F:peptide chain release factor N(5)-glutamine methyltransferase activity"/>
    <property type="evidence" value="ECO:0007669"/>
    <property type="project" value="UniProtKB-EC"/>
</dbReference>
<dbReference type="Pfam" id="PF05175">
    <property type="entry name" value="MTS"/>
    <property type="match status" value="1"/>
</dbReference>
<accession>A0A2G9XC01</accession>
<dbReference type="InterPro" id="IPR007848">
    <property type="entry name" value="Small_mtfrase_dom"/>
</dbReference>
<reference evidence="7 8" key="1">
    <citation type="submission" date="2017-09" db="EMBL/GenBank/DDBJ databases">
        <title>Depth-based differentiation of microbial function through sediment-hosted aquifers and enrichment of novel symbionts in the deep terrestrial subsurface.</title>
        <authorList>
            <person name="Probst A.J."/>
            <person name="Ladd B."/>
            <person name="Jarett J.K."/>
            <person name="Geller-Mcgrath D.E."/>
            <person name="Sieber C.M."/>
            <person name="Emerson J.B."/>
            <person name="Anantharaman K."/>
            <person name="Thomas B.C."/>
            <person name="Malmstrom R."/>
            <person name="Stieglmeier M."/>
            <person name="Klingl A."/>
            <person name="Woyke T."/>
            <person name="Ryan C.M."/>
            <person name="Banfield J.F."/>
        </authorList>
    </citation>
    <scope>NUCLEOTIDE SEQUENCE [LARGE SCALE GENOMIC DNA]</scope>
    <source>
        <strain evidence="7">CG23_combo_of_CG06-09_8_20_14_all_40_14</strain>
    </source>
</reference>
<dbReference type="PANTHER" id="PTHR18895">
    <property type="entry name" value="HEMK METHYLTRANSFERASE"/>
    <property type="match status" value="1"/>
</dbReference>
<dbReference type="Gene3D" id="3.40.50.150">
    <property type="entry name" value="Vaccinia Virus protein VP39"/>
    <property type="match status" value="1"/>
</dbReference>
<gene>
    <name evidence="7" type="ORF">COX53_02380</name>
</gene>
<comment type="catalytic activity">
    <reaction evidence="5">
        <text>L-glutaminyl-[peptide chain release factor] + S-adenosyl-L-methionine = N(5)-methyl-L-glutaminyl-[peptide chain release factor] + S-adenosyl-L-homocysteine + H(+)</text>
        <dbReference type="Rhea" id="RHEA:42896"/>
        <dbReference type="Rhea" id="RHEA-COMP:10271"/>
        <dbReference type="Rhea" id="RHEA-COMP:10272"/>
        <dbReference type="ChEBI" id="CHEBI:15378"/>
        <dbReference type="ChEBI" id="CHEBI:30011"/>
        <dbReference type="ChEBI" id="CHEBI:57856"/>
        <dbReference type="ChEBI" id="CHEBI:59789"/>
        <dbReference type="ChEBI" id="CHEBI:61891"/>
        <dbReference type="EC" id="2.1.1.297"/>
    </reaction>
</comment>
<dbReference type="EMBL" id="PCQY01000030">
    <property type="protein sequence ID" value="PIP04457.1"/>
    <property type="molecule type" value="Genomic_DNA"/>
</dbReference>
<dbReference type="PANTHER" id="PTHR18895:SF74">
    <property type="entry name" value="MTRF1L RELEASE FACTOR GLUTAMINE METHYLTRANSFERASE"/>
    <property type="match status" value="1"/>
</dbReference>
<evidence type="ECO:0000256" key="3">
    <source>
        <dbReference type="ARBA" id="ARBA00022679"/>
    </source>
</evidence>
<dbReference type="InterPro" id="IPR004556">
    <property type="entry name" value="HemK-like"/>
</dbReference>
<organism evidence="7 8">
    <name type="scientific">candidate division WWE3 bacterium CG23_combo_of_CG06-09_8_20_14_all_40_14</name>
    <dbReference type="NCBI Taxonomy" id="1975095"/>
    <lineage>
        <taxon>Bacteria</taxon>
        <taxon>Katanobacteria</taxon>
    </lineage>
</organism>
<sequence length="255" mass="29535">MQKREVRWLLSKKYNGKLTSFAWRDIHKLKGGIPVDYLISYVNFLGCKISLSEKPLIPRCETEYWVDRAIKGYKGVRPLKGLTPILPVLDIFSGSGCIGIAILKHLPCSKVVFSDSENNCIEQIEINCKLNRINPARYKIVKSDVFENIPKKEKFDGIFANPPYISTHSTDIQDSVLLNEPSSALFGGEDGLKYIDKFLKMARGFLKKDGRIFMEFDHPQKEQVKSLLEKYGYKNYKFKKDQFSRWRYLEYGKNI</sequence>
<evidence type="ECO:0000256" key="5">
    <source>
        <dbReference type="ARBA" id="ARBA00048391"/>
    </source>
</evidence>
<dbReference type="InterPro" id="IPR050320">
    <property type="entry name" value="N5-glutamine_MTase"/>
</dbReference>
<dbReference type="SUPFAM" id="SSF53335">
    <property type="entry name" value="S-adenosyl-L-methionine-dependent methyltransferases"/>
    <property type="match status" value="1"/>
</dbReference>
<protein>
    <recommendedName>
        <fullName evidence="1">peptide chain release factor N(5)-glutamine methyltransferase</fullName>
        <ecNumber evidence="1">2.1.1.297</ecNumber>
    </recommendedName>
</protein>
<keyword evidence="4" id="KW-0949">S-adenosyl-L-methionine</keyword>
<dbReference type="GO" id="GO:0003676">
    <property type="term" value="F:nucleic acid binding"/>
    <property type="evidence" value="ECO:0007669"/>
    <property type="project" value="InterPro"/>
</dbReference>
<dbReference type="PROSITE" id="PS00092">
    <property type="entry name" value="N6_MTASE"/>
    <property type="match status" value="1"/>
</dbReference>
<dbReference type="Proteomes" id="UP000231388">
    <property type="component" value="Unassembled WGS sequence"/>
</dbReference>